<dbReference type="RefSeq" id="WP_251607150.1">
    <property type="nucleotide sequence ID" value="NZ_JAMQJY010000001.1"/>
</dbReference>
<sequence length="92" mass="10447">MERTGLWTAVPISAVLLVSAACNNTEEPSQEQEIDMKEQYLDSLTEVEKDLGDLQSAVLLFLIDLLRMGIMSIRLSISKKNKKHLMRRCLLI</sequence>
<reference evidence="2" key="1">
    <citation type="submission" date="2022-06" db="EMBL/GenBank/DDBJ databases">
        <title>Alkalicoccobacillus porphyridii sp. nov., isolated from a marine red alga, Porphyridium purpureum and reclassification of Shouchella plakortidis and Shouchella gibsonii as Alkalicoccobacillus plakortidis comb. nov. and Alkalicoccobacillus gibsonii comb. nov.</title>
        <authorList>
            <person name="Kim K.H."/>
            <person name="Lee J.K."/>
            <person name="Han D.M."/>
            <person name="Baek J.H."/>
            <person name="Jeon C.O."/>
        </authorList>
    </citation>
    <scope>NUCLEOTIDE SEQUENCE</scope>
    <source>
        <strain evidence="2">DSM 19153</strain>
    </source>
</reference>
<evidence type="ECO:0000313" key="2">
    <source>
        <dbReference type="EMBL" id="MCM2675854.1"/>
    </source>
</evidence>
<keyword evidence="1" id="KW-0472">Membrane</keyword>
<gene>
    <name evidence="2" type="ORF">NDM98_10365</name>
</gene>
<evidence type="ECO:0000256" key="1">
    <source>
        <dbReference type="SAM" id="Phobius"/>
    </source>
</evidence>
<evidence type="ECO:0000313" key="3">
    <source>
        <dbReference type="Proteomes" id="UP001203665"/>
    </source>
</evidence>
<organism evidence="2 3">
    <name type="scientific">Alkalicoccobacillus plakortidis</name>
    <dbReference type="NCBI Taxonomy" id="444060"/>
    <lineage>
        <taxon>Bacteria</taxon>
        <taxon>Bacillati</taxon>
        <taxon>Bacillota</taxon>
        <taxon>Bacilli</taxon>
        <taxon>Bacillales</taxon>
        <taxon>Bacillaceae</taxon>
        <taxon>Alkalicoccobacillus</taxon>
    </lineage>
</organism>
<protein>
    <submittedName>
        <fullName evidence="2">Uncharacterized protein</fullName>
    </submittedName>
</protein>
<proteinExistence type="predicted"/>
<keyword evidence="1" id="KW-1133">Transmembrane helix</keyword>
<dbReference type="Proteomes" id="UP001203665">
    <property type="component" value="Unassembled WGS sequence"/>
</dbReference>
<accession>A0ABT0XKU0</accession>
<feature type="transmembrane region" description="Helical" evidence="1">
    <location>
        <begin position="57"/>
        <end position="77"/>
    </location>
</feature>
<dbReference type="PROSITE" id="PS51257">
    <property type="entry name" value="PROKAR_LIPOPROTEIN"/>
    <property type="match status" value="1"/>
</dbReference>
<name>A0ABT0XKU0_9BACI</name>
<keyword evidence="3" id="KW-1185">Reference proteome</keyword>
<comment type="caution">
    <text evidence="2">The sequence shown here is derived from an EMBL/GenBank/DDBJ whole genome shotgun (WGS) entry which is preliminary data.</text>
</comment>
<keyword evidence="1" id="KW-0812">Transmembrane</keyword>
<dbReference type="EMBL" id="JAMQJY010000001">
    <property type="protein sequence ID" value="MCM2675854.1"/>
    <property type="molecule type" value="Genomic_DNA"/>
</dbReference>